<organism evidence="2 3">
    <name type="scientific">Marimonas arenosa</name>
    <dbReference type="NCBI Taxonomy" id="1795305"/>
    <lineage>
        <taxon>Bacteria</taxon>
        <taxon>Pseudomonadati</taxon>
        <taxon>Pseudomonadota</taxon>
        <taxon>Alphaproteobacteria</taxon>
        <taxon>Rhodobacterales</taxon>
        <taxon>Paracoccaceae</taxon>
        <taxon>Marimonas</taxon>
    </lineage>
</organism>
<comment type="caution">
    <text evidence="2">The sequence shown here is derived from an EMBL/GenBank/DDBJ whole genome shotgun (WGS) entry which is preliminary data.</text>
</comment>
<dbReference type="Proteomes" id="UP001226762">
    <property type="component" value="Unassembled WGS sequence"/>
</dbReference>
<sequence length="257" mass="28534">MLFEQGKLEKMTVRAYKPTREIEEVPQLSDAPEDAYVVQINPASYSLDQTIDYSSKAAQGASGSEAVFNRAPARSVNFTFVFDGTGVVPPPPGALTGIPIAGAIESALSDQDEYVVADEIAKFNHVVYDFDGEVHRPRKVMLFWGSFTFDGALTSLSYDFKLFQPDGTPLRAMATCAFRESITEMERELREAKSSPDLTHVRTLRESDSLPLLSHEIYGDPRHYISVARHNRLVNFRRPAAGTRLELPRMGETEGGV</sequence>
<evidence type="ECO:0000313" key="2">
    <source>
        <dbReference type="EMBL" id="MDQ2088743.1"/>
    </source>
</evidence>
<reference evidence="2" key="2">
    <citation type="submission" date="2023-02" db="EMBL/GenBank/DDBJ databases">
        <title>'Rhodoalgimonas zhirmunskyi' gen. nov., isolated from a red alga.</title>
        <authorList>
            <person name="Nedashkovskaya O.I."/>
            <person name="Otstavnykh N.Y."/>
            <person name="Bystritskaya E.P."/>
            <person name="Balabanova L.A."/>
            <person name="Isaeva M.P."/>
        </authorList>
    </citation>
    <scope>NUCLEOTIDE SEQUENCE</scope>
    <source>
        <strain evidence="2">KCTC 52189</strain>
    </source>
</reference>
<evidence type="ECO:0000313" key="3">
    <source>
        <dbReference type="Proteomes" id="UP001226762"/>
    </source>
</evidence>
<evidence type="ECO:0000259" key="1">
    <source>
        <dbReference type="Pfam" id="PF19266"/>
    </source>
</evidence>
<dbReference type="Pfam" id="PF19266">
    <property type="entry name" value="CIS_tube"/>
    <property type="match status" value="1"/>
</dbReference>
<protein>
    <recommendedName>
        <fullName evidence="1">Contractile injection system tube protein N-terminal domain-containing protein</fullName>
    </recommendedName>
</protein>
<dbReference type="EMBL" id="JANHAX010000001">
    <property type="protein sequence ID" value="MDQ2088743.1"/>
    <property type="molecule type" value="Genomic_DNA"/>
</dbReference>
<proteinExistence type="predicted"/>
<dbReference type="RefSeq" id="WP_306734007.1">
    <property type="nucleotide sequence ID" value="NZ_JANHAX010000001.1"/>
</dbReference>
<gene>
    <name evidence="2" type="ORF">NO357_02360</name>
</gene>
<dbReference type="AlphaFoldDB" id="A0AAE4B269"/>
<reference evidence="2" key="1">
    <citation type="submission" date="2022-07" db="EMBL/GenBank/DDBJ databases">
        <authorList>
            <person name="Otstavnykh N."/>
            <person name="Isaeva M."/>
            <person name="Bystritskaya E."/>
        </authorList>
    </citation>
    <scope>NUCLEOTIDE SEQUENCE</scope>
    <source>
        <strain evidence="2">KCTC 52189</strain>
    </source>
</reference>
<name>A0AAE4B269_9RHOB</name>
<dbReference type="InterPro" id="IPR045361">
    <property type="entry name" value="CIS_tube_prot_N"/>
</dbReference>
<keyword evidence="3" id="KW-1185">Reference proteome</keyword>
<accession>A0AAE4B269</accession>
<feature type="domain" description="Contractile injection system tube protein N-terminal" evidence="1">
    <location>
        <begin position="7"/>
        <end position="187"/>
    </location>
</feature>